<dbReference type="Proteomes" id="UP000029712">
    <property type="component" value="Chromosome"/>
</dbReference>
<feature type="domain" description="Mycoplasma lipoprotein C-terminal" evidence="3">
    <location>
        <begin position="565"/>
        <end position="697"/>
    </location>
</feature>
<dbReference type="PROSITE" id="PS51257">
    <property type="entry name" value="PROKAR_LIPOPROTEIN"/>
    <property type="match status" value="1"/>
</dbReference>
<feature type="signal peptide" evidence="2">
    <location>
        <begin position="1"/>
        <end position="20"/>
    </location>
</feature>
<name>A0A454C930_METHO</name>
<reference evidence="5 6" key="1">
    <citation type="submission" date="2014-08" db="EMBL/GenBank/DDBJ databases">
        <authorList>
            <person name="Kuleshov K."/>
            <person name="Dedkov V."/>
            <person name="Markelov M."/>
            <person name="Pimkina E."/>
        </authorList>
    </citation>
    <scope>NUCLEOTIDE SEQUENCE [LARGE SCALE GENOMIC DNA]</scope>
    <source>
        <strain evidence="6">TOA</strain>
    </source>
</reference>
<sequence>MKKITKLFTAVAAGLFPATALISASCSTTENSKYGFDQDDDGQLVLATGFSKSNWQGFAIQGIVNTYNNWINDPKFKEERKQAGYLPLKISWLAAGYNTSSVALDLETKNRKDFHNILLNYASAAALYANHKMNLAVDDKDFKKYNIEPVFNNANSLIANNKDNKKWAIPLSRSGEITTIAKALVGKFVKELMALGVKLDSKNSSKLQSYLDYYNNNKQEAEGVDSIWAYSKTTPENLKKLTPEILHDLPIMSDKLFDNYSDLINFAIQAKRLYNVDPTLNVLGIDEIPSAINVMATSIIGSDINKNYINPDDNCPATGGYNYDNFIENPNSPQAKLFKKVSSIILKGISENAVWVAQPGVYGSSIFTGYKMAINIGSTAGYRHTFVGNNEKNSTYIIKQANRVLDPTTTIEILNNTPKNNEKWLLKFKQLGVKYPNTIWASDASEKDIKDAKQNPTYIKRISPLSINEAKKLQGKAGYIVSGSEYSYNKAENKIELKIGNKITKLQGIYLGKFFNNNENEYFFINQEDVDVKVLKANNFINQEDADWIAAPYSYSNNDKYKGIILQGPSVIPVHANKREDKATRLFINWMYTQPLNNLELNKVDSNGKKTNIQKFPDGTKAIDAFNAFGGYISPTNKYLSQDAKSATKNIADEIAFTNFKHLINEGSIYKPADDIATRKGDQLRDAIKQAARSILSDANVLKVFDYKDFINKIKLLFQE</sequence>
<proteinExistence type="inferred from homology"/>
<accession>A0A454C930</accession>
<dbReference type="AlphaFoldDB" id="A0A454C930"/>
<dbReference type="InterPro" id="IPR004984">
    <property type="entry name" value="Mycoplasma_lipoprotein_cen_dom"/>
</dbReference>
<evidence type="ECO:0000259" key="4">
    <source>
        <dbReference type="Pfam" id="PF03305"/>
    </source>
</evidence>
<feature type="chain" id="PRO_5019497901" description="P80 family lipoprotein" evidence="2">
    <location>
        <begin position="21"/>
        <end position="720"/>
    </location>
</feature>
<dbReference type="NCBIfam" id="NF045826">
    <property type="entry name" value="lipo_P68"/>
    <property type="match status" value="1"/>
</dbReference>
<evidence type="ECO:0000313" key="5">
    <source>
        <dbReference type="EMBL" id="AYN65204.1"/>
    </source>
</evidence>
<protein>
    <recommendedName>
        <fullName evidence="7">P80 family lipoprotein</fullName>
    </recommendedName>
</protein>
<dbReference type="OrthoDB" id="393769at2"/>
<feature type="domain" description="Mycoplasma lipoprotein central" evidence="4">
    <location>
        <begin position="252"/>
        <end position="393"/>
    </location>
</feature>
<dbReference type="EMBL" id="CP033021">
    <property type="protein sequence ID" value="AYN65204.1"/>
    <property type="molecule type" value="Genomic_DNA"/>
</dbReference>
<comment type="similarity">
    <text evidence="1">Belongs to the MG185/MG260 family.</text>
</comment>
<gene>
    <name evidence="5" type="ORF">KN71_000530</name>
</gene>
<dbReference type="Pfam" id="PF03202">
    <property type="entry name" value="Lipoprotein_10"/>
    <property type="match status" value="1"/>
</dbReference>
<reference evidence="5 6" key="2">
    <citation type="submission" date="2018-10" db="EMBL/GenBank/DDBJ databases">
        <title>Detection and isolation of Mycoplasma hominis as a predominant microorganism from pelvic cavity of patient with salpingitis and tubo-ovarian abscess.</title>
        <authorList>
            <person name="Guschin A.E."/>
            <person name="Khayrullina G.A."/>
            <person name="Rakovskaya I.V."/>
            <person name="Shelenkov A.A."/>
            <person name="Shagin D.A."/>
        </authorList>
    </citation>
    <scope>NUCLEOTIDE SEQUENCE [LARGE SCALE GENOMIC DNA]</scope>
    <source>
        <strain evidence="6">TOA</strain>
    </source>
</reference>
<keyword evidence="2" id="KW-0732">Signal</keyword>
<dbReference type="RefSeq" id="WP_036439239.1">
    <property type="nucleotide sequence ID" value="NZ_CP033021.1"/>
</dbReference>
<dbReference type="Pfam" id="PF03305">
    <property type="entry name" value="Lipoprotein_X"/>
    <property type="match status" value="1"/>
</dbReference>
<evidence type="ECO:0000256" key="1">
    <source>
        <dbReference type="ARBA" id="ARBA00009031"/>
    </source>
</evidence>
<evidence type="ECO:0000259" key="3">
    <source>
        <dbReference type="Pfam" id="PF03202"/>
    </source>
</evidence>
<organism evidence="5 6">
    <name type="scientific">Metamycoplasma hominis</name>
    <name type="common">Mycoplasma hominis</name>
    <dbReference type="NCBI Taxonomy" id="2098"/>
    <lineage>
        <taxon>Bacteria</taxon>
        <taxon>Bacillati</taxon>
        <taxon>Mycoplasmatota</taxon>
        <taxon>Mycoplasmoidales</taxon>
        <taxon>Metamycoplasmataceae</taxon>
        <taxon>Metamycoplasma</taxon>
    </lineage>
</organism>
<evidence type="ECO:0008006" key="7">
    <source>
        <dbReference type="Google" id="ProtNLM"/>
    </source>
</evidence>
<dbReference type="InterPro" id="IPR054825">
    <property type="entry name" value="P68-like"/>
</dbReference>
<evidence type="ECO:0000313" key="6">
    <source>
        <dbReference type="Proteomes" id="UP000029712"/>
    </source>
</evidence>
<dbReference type="InterPro" id="IPR004890">
    <property type="entry name" value="Lipoprotein_10_C"/>
</dbReference>
<evidence type="ECO:0000256" key="2">
    <source>
        <dbReference type="SAM" id="SignalP"/>
    </source>
</evidence>